<dbReference type="CDD" id="cd06261">
    <property type="entry name" value="TM_PBP2"/>
    <property type="match status" value="1"/>
</dbReference>
<comment type="caution">
    <text evidence="9">The sequence shown here is derived from an EMBL/GenBank/DDBJ whole genome shotgun (WGS) entry which is preliminary data.</text>
</comment>
<evidence type="ECO:0000259" key="8">
    <source>
        <dbReference type="PROSITE" id="PS50928"/>
    </source>
</evidence>
<keyword evidence="4 7" id="KW-0812">Transmembrane</keyword>
<feature type="transmembrane region" description="Helical" evidence="7">
    <location>
        <begin position="510"/>
        <end position="529"/>
    </location>
</feature>
<keyword evidence="3" id="KW-1003">Cell membrane</keyword>
<reference evidence="9" key="1">
    <citation type="submission" date="2021-02" db="EMBL/GenBank/DDBJ databases">
        <title>Sequencing the genomes of 1000 actinobacteria strains.</title>
        <authorList>
            <person name="Klenk H.-P."/>
        </authorList>
    </citation>
    <scope>NUCLEOTIDE SEQUENCE</scope>
    <source>
        <strain evidence="9">DSM 22850</strain>
    </source>
</reference>
<feature type="transmembrane region" description="Helical" evidence="7">
    <location>
        <begin position="320"/>
        <end position="341"/>
    </location>
</feature>
<keyword evidence="2 7" id="KW-0813">Transport</keyword>
<evidence type="ECO:0000256" key="4">
    <source>
        <dbReference type="ARBA" id="ARBA00022692"/>
    </source>
</evidence>
<dbReference type="InterPro" id="IPR000515">
    <property type="entry name" value="MetI-like"/>
</dbReference>
<proteinExistence type="inferred from homology"/>
<evidence type="ECO:0000256" key="1">
    <source>
        <dbReference type="ARBA" id="ARBA00004651"/>
    </source>
</evidence>
<evidence type="ECO:0000313" key="10">
    <source>
        <dbReference type="Proteomes" id="UP000675163"/>
    </source>
</evidence>
<name>A0A940PQR8_9MICO</name>
<gene>
    <name evidence="9" type="ORF">JOF28_002825</name>
</gene>
<feature type="domain" description="ABC transmembrane type-1" evidence="8">
    <location>
        <begin position="81"/>
        <end position="264"/>
    </location>
</feature>
<evidence type="ECO:0000256" key="7">
    <source>
        <dbReference type="RuleBase" id="RU363032"/>
    </source>
</evidence>
<dbReference type="PANTHER" id="PTHR30043:SF1">
    <property type="entry name" value="ABC TRANSPORT SYSTEM PERMEASE PROTEIN P69"/>
    <property type="match status" value="1"/>
</dbReference>
<dbReference type="Proteomes" id="UP000675163">
    <property type="component" value="Unassembled WGS sequence"/>
</dbReference>
<comment type="subcellular location">
    <subcellularLocation>
        <location evidence="1 7">Cell membrane</location>
        <topology evidence="1 7">Multi-pass membrane protein</topology>
    </subcellularLocation>
</comment>
<dbReference type="AlphaFoldDB" id="A0A940PQR8"/>
<feature type="transmembrane region" description="Helical" evidence="7">
    <location>
        <begin position="80"/>
        <end position="107"/>
    </location>
</feature>
<feature type="transmembrane region" description="Helical" evidence="7">
    <location>
        <begin position="244"/>
        <end position="263"/>
    </location>
</feature>
<feature type="transmembrane region" description="Helical" evidence="7">
    <location>
        <begin position="381"/>
        <end position="401"/>
    </location>
</feature>
<accession>A0A940PQR8</accession>
<feature type="transmembrane region" description="Helical" evidence="7">
    <location>
        <begin position="133"/>
        <end position="156"/>
    </location>
</feature>
<evidence type="ECO:0000256" key="2">
    <source>
        <dbReference type="ARBA" id="ARBA00022448"/>
    </source>
</evidence>
<evidence type="ECO:0000313" key="9">
    <source>
        <dbReference type="EMBL" id="MBP1327593.1"/>
    </source>
</evidence>
<dbReference type="EMBL" id="JAFIDA010000001">
    <property type="protein sequence ID" value="MBP1327593.1"/>
    <property type="molecule type" value="Genomic_DNA"/>
</dbReference>
<dbReference type="InterPro" id="IPR035906">
    <property type="entry name" value="MetI-like_sf"/>
</dbReference>
<dbReference type="SUPFAM" id="SSF161098">
    <property type="entry name" value="MetI-like"/>
    <property type="match status" value="2"/>
</dbReference>
<evidence type="ECO:0000256" key="5">
    <source>
        <dbReference type="ARBA" id="ARBA00022989"/>
    </source>
</evidence>
<dbReference type="PANTHER" id="PTHR30043">
    <property type="entry name" value="PHOSPHONATES TRANSPORT SYSTEM PERMEASE PROTEIN"/>
    <property type="match status" value="1"/>
</dbReference>
<evidence type="ECO:0000256" key="3">
    <source>
        <dbReference type="ARBA" id="ARBA00022475"/>
    </source>
</evidence>
<feature type="transmembrane region" description="Helical" evidence="7">
    <location>
        <begin position="413"/>
        <end position="436"/>
    </location>
</feature>
<dbReference type="Gene3D" id="1.10.3720.10">
    <property type="entry name" value="MetI-like"/>
    <property type="match status" value="2"/>
</dbReference>
<keyword evidence="5 7" id="KW-1133">Transmembrane helix</keyword>
<dbReference type="GO" id="GO:0005886">
    <property type="term" value="C:plasma membrane"/>
    <property type="evidence" value="ECO:0007669"/>
    <property type="project" value="UniProtKB-SubCell"/>
</dbReference>
<dbReference type="RefSeq" id="WP_209706546.1">
    <property type="nucleotide sequence ID" value="NZ_JAFIDA010000001.1"/>
</dbReference>
<sequence length="566" mass="59513">MTLTAVPTPPITDRAPKRQRDPQRIAAGISLGVLVILAIVALIRIDISFTSMLQSGENAQRFFARVGGLEFPEPMKLLELTVLTVGLVLTGTVLAAVLSVPVAYLAAANTSPSSTWRGIARFIGVFTRAVPDVVLAMVFVLLFSLGALPGILAIGIHSIGMISKMFADAIEQIDEGPRLAIRASGGSKMQEFTVGILPQVAPSWVATVLHRNDINLRGSVILGYVGVAGLGLEMSYAFKSLNYGLGLGIAVVIFALCVIMEVISSAVRVSMLGDQAGKGVFVKLFSRNGARKTVAPGTAVYASVDAAMHRPWTPTRVRNLGAAWLAVAAIVAGVVVSNITWSDFFTFWAKVPPVAASFWPPNFGNYGFETIFIAMVETIEIALAATLITFILSIVIGSLAARNVAPNAGTRGGFRFLLVIIRGIPELILAIVLIVITGLGAQAGTIALAIGGIGLLGKLIADSLEEVPRGPERALSAAGASRMQKFAGSTLPQGTPALVGHTFYMLDTNVRAATLLGIVGGGGVGYYLLNAGQGSNYQLVGSIVIMILITVLLVEALSLWMRKVLR</sequence>
<keyword evidence="6 7" id="KW-0472">Membrane</keyword>
<dbReference type="Pfam" id="PF00528">
    <property type="entry name" value="BPD_transp_1"/>
    <property type="match status" value="2"/>
</dbReference>
<evidence type="ECO:0000256" key="6">
    <source>
        <dbReference type="ARBA" id="ARBA00023136"/>
    </source>
</evidence>
<dbReference type="GO" id="GO:0055085">
    <property type="term" value="P:transmembrane transport"/>
    <property type="evidence" value="ECO:0007669"/>
    <property type="project" value="InterPro"/>
</dbReference>
<feature type="transmembrane region" description="Helical" evidence="7">
    <location>
        <begin position="25"/>
        <end position="45"/>
    </location>
</feature>
<feature type="domain" description="ABC transmembrane type-1" evidence="8">
    <location>
        <begin position="375"/>
        <end position="558"/>
    </location>
</feature>
<protein>
    <submittedName>
        <fullName evidence="9">Phosphonate transport system permease protein</fullName>
    </submittedName>
</protein>
<feature type="transmembrane region" description="Helical" evidence="7">
    <location>
        <begin position="442"/>
        <end position="461"/>
    </location>
</feature>
<feature type="transmembrane region" description="Helical" evidence="7">
    <location>
        <begin position="541"/>
        <end position="561"/>
    </location>
</feature>
<dbReference type="PROSITE" id="PS50928">
    <property type="entry name" value="ABC_TM1"/>
    <property type="match status" value="2"/>
</dbReference>
<comment type="similarity">
    <text evidence="7">Belongs to the binding-protein-dependent transport system permease family.</text>
</comment>
<keyword evidence="10" id="KW-1185">Reference proteome</keyword>
<organism evidence="9 10">
    <name type="scientific">Leucobacter exalbidus</name>
    <dbReference type="NCBI Taxonomy" id="662960"/>
    <lineage>
        <taxon>Bacteria</taxon>
        <taxon>Bacillati</taxon>
        <taxon>Actinomycetota</taxon>
        <taxon>Actinomycetes</taxon>
        <taxon>Micrococcales</taxon>
        <taxon>Microbacteriaceae</taxon>
        <taxon>Leucobacter</taxon>
    </lineage>
</organism>
<feature type="transmembrane region" description="Helical" evidence="7">
    <location>
        <begin position="220"/>
        <end position="238"/>
    </location>
</feature>